<dbReference type="Pfam" id="PF06496">
    <property type="entry name" value="DUF1097"/>
    <property type="match status" value="1"/>
</dbReference>
<keyword evidence="1" id="KW-0812">Transmembrane</keyword>
<feature type="transmembrane region" description="Helical" evidence="1">
    <location>
        <begin position="157"/>
        <end position="177"/>
    </location>
</feature>
<feature type="transmembrane region" description="Helical" evidence="1">
    <location>
        <begin position="85"/>
        <end position="104"/>
    </location>
</feature>
<feature type="transmembrane region" description="Helical" evidence="1">
    <location>
        <begin position="61"/>
        <end position="79"/>
    </location>
</feature>
<dbReference type="Proteomes" id="UP000177171">
    <property type="component" value="Unassembled WGS sequence"/>
</dbReference>
<evidence type="ECO:0000313" key="2">
    <source>
        <dbReference type="EMBL" id="OHA13140.1"/>
    </source>
</evidence>
<dbReference type="EMBL" id="MHQY01000033">
    <property type="protein sequence ID" value="OHA13140.1"/>
    <property type="molecule type" value="Genomic_DNA"/>
</dbReference>
<keyword evidence="1" id="KW-0472">Membrane</keyword>
<evidence type="ECO:0008006" key="4">
    <source>
        <dbReference type="Google" id="ProtNLM"/>
    </source>
</evidence>
<feature type="transmembrane region" description="Helical" evidence="1">
    <location>
        <begin position="116"/>
        <end position="137"/>
    </location>
</feature>
<gene>
    <name evidence="2" type="ORF">A3G49_02125</name>
</gene>
<name>A0A1G2LNF3_9BACT</name>
<proteinExistence type="predicted"/>
<evidence type="ECO:0000313" key="3">
    <source>
        <dbReference type="Proteomes" id="UP000177171"/>
    </source>
</evidence>
<accession>A0A1G2LNF3</accession>
<protein>
    <recommendedName>
        <fullName evidence="4">DUF1097 domain-containing protein</fullName>
    </recommendedName>
</protein>
<dbReference type="InterPro" id="IPR009476">
    <property type="entry name" value="DUF1097"/>
</dbReference>
<organism evidence="2 3">
    <name type="scientific">Candidatus Sungbacteria bacterium RIFCSPLOWO2_12_FULL_41_11</name>
    <dbReference type="NCBI Taxonomy" id="1802286"/>
    <lineage>
        <taxon>Bacteria</taxon>
        <taxon>Candidatus Sungiibacteriota</taxon>
    </lineage>
</organism>
<evidence type="ECO:0000256" key="1">
    <source>
        <dbReference type="SAM" id="Phobius"/>
    </source>
</evidence>
<sequence length="202" mass="22714">MQPKFLQYLPVAAHIGLWVFIWLWAGLTWGLVLWIPFISWSMWYIIGPTFSLRKKRFNKNLIGAVGGTVYAIVFILLIPVASKLFGFYGIPVLGFFAGLTIVLLELTNLFEYAMSYFFTFGSYFAFAFAGKAFGAVGDYGIVFAGTVGPLEGYMKDVVYFLFLVFVGFLLGFITDIARDKILKMEGLADDSAQKTIFDREAM</sequence>
<dbReference type="AlphaFoldDB" id="A0A1G2LNF3"/>
<comment type="caution">
    <text evidence="2">The sequence shown here is derived from an EMBL/GenBank/DDBJ whole genome shotgun (WGS) entry which is preliminary data.</text>
</comment>
<reference evidence="2 3" key="1">
    <citation type="journal article" date="2016" name="Nat. Commun.">
        <title>Thousands of microbial genomes shed light on interconnected biogeochemical processes in an aquifer system.</title>
        <authorList>
            <person name="Anantharaman K."/>
            <person name="Brown C.T."/>
            <person name="Hug L.A."/>
            <person name="Sharon I."/>
            <person name="Castelle C.J."/>
            <person name="Probst A.J."/>
            <person name="Thomas B.C."/>
            <person name="Singh A."/>
            <person name="Wilkins M.J."/>
            <person name="Karaoz U."/>
            <person name="Brodie E.L."/>
            <person name="Williams K.H."/>
            <person name="Hubbard S.S."/>
            <person name="Banfield J.F."/>
        </authorList>
    </citation>
    <scope>NUCLEOTIDE SEQUENCE [LARGE SCALE GENOMIC DNA]</scope>
</reference>
<keyword evidence="1" id="KW-1133">Transmembrane helix</keyword>